<dbReference type="PANTHER" id="PTHR47623:SF1">
    <property type="entry name" value="OS09G0287300 PROTEIN"/>
    <property type="match status" value="1"/>
</dbReference>
<protein>
    <submittedName>
        <fullName evidence="1">SixA phosphatase family protein</fullName>
    </submittedName>
</protein>
<keyword evidence="2" id="KW-1185">Reference proteome</keyword>
<name>A0ABW2YV76_9SPHI</name>
<dbReference type="InterPro" id="IPR029033">
    <property type="entry name" value="His_PPase_superfam"/>
</dbReference>
<comment type="caution">
    <text evidence="1">The sequence shown here is derived from an EMBL/GenBank/DDBJ whole genome shotgun (WGS) entry which is preliminary data.</text>
</comment>
<dbReference type="PANTHER" id="PTHR47623">
    <property type="entry name" value="OS09G0287300 PROTEIN"/>
    <property type="match status" value="1"/>
</dbReference>
<dbReference type="Gene3D" id="3.40.50.1240">
    <property type="entry name" value="Phosphoglycerate mutase-like"/>
    <property type="match status" value="1"/>
</dbReference>
<dbReference type="SUPFAM" id="SSF53254">
    <property type="entry name" value="Phosphoglycerate mutase-like"/>
    <property type="match status" value="1"/>
</dbReference>
<proteinExistence type="predicted"/>
<dbReference type="RefSeq" id="WP_377098842.1">
    <property type="nucleotide sequence ID" value="NZ_JBHTHU010000005.1"/>
</dbReference>
<reference evidence="2" key="1">
    <citation type="journal article" date="2019" name="Int. J. Syst. Evol. Microbiol.">
        <title>The Global Catalogue of Microorganisms (GCM) 10K type strain sequencing project: providing services to taxonomists for standard genome sequencing and annotation.</title>
        <authorList>
            <consortium name="The Broad Institute Genomics Platform"/>
            <consortium name="The Broad Institute Genome Sequencing Center for Infectious Disease"/>
            <person name="Wu L."/>
            <person name="Ma J."/>
        </authorList>
    </citation>
    <scope>NUCLEOTIDE SEQUENCE [LARGE SCALE GENOMIC DNA]</scope>
    <source>
        <strain evidence="2">CCUG 63418</strain>
    </source>
</reference>
<evidence type="ECO:0000313" key="2">
    <source>
        <dbReference type="Proteomes" id="UP001596958"/>
    </source>
</evidence>
<evidence type="ECO:0000313" key="1">
    <source>
        <dbReference type="EMBL" id="MFD0749991.1"/>
    </source>
</evidence>
<dbReference type="CDD" id="cd07067">
    <property type="entry name" value="HP_PGM_like"/>
    <property type="match status" value="1"/>
</dbReference>
<organism evidence="1 2">
    <name type="scientific">Mucilaginibacter calamicampi</name>
    <dbReference type="NCBI Taxonomy" id="1302352"/>
    <lineage>
        <taxon>Bacteria</taxon>
        <taxon>Pseudomonadati</taxon>
        <taxon>Bacteroidota</taxon>
        <taxon>Sphingobacteriia</taxon>
        <taxon>Sphingobacteriales</taxon>
        <taxon>Sphingobacteriaceae</taxon>
        <taxon>Mucilaginibacter</taxon>
    </lineage>
</organism>
<dbReference type="InterPro" id="IPR013078">
    <property type="entry name" value="His_Pase_superF_clade-1"/>
</dbReference>
<dbReference type="EMBL" id="JBHTHU010000005">
    <property type="protein sequence ID" value="MFD0749991.1"/>
    <property type="molecule type" value="Genomic_DNA"/>
</dbReference>
<gene>
    <name evidence="1" type="ORF">ACFQZS_07550</name>
</gene>
<sequence>MKKLVIIRHAKATHESGYVDFERPLTSGGMHDAAIMAGRLKENNQAPQMLVSSPALRTISTANIFSQHLNIPAAEEIKGIYEADVDDLVEIVSELPDNLDCIGMVGHNPGIGQLLYYFSGAAHDVPTCAVAVIEFDASVWASVTSNSGKLIYYDYPKNI</sequence>
<dbReference type="Pfam" id="PF00300">
    <property type="entry name" value="His_Phos_1"/>
    <property type="match status" value="1"/>
</dbReference>
<dbReference type="Proteomes" id="UP001596958">
    <property type="component" value="Unassembled WGS sequence"/>
</dbReference>
<accession>A0ABW2YV76</accession>